<sequence>MDFKEQLKEDLNIFFNIEEYGEEHLIDRKVVNVIVDNETLKSRNKKEYDGIIQADILYFAKEEDLIKEPIPESVQIFDGVPYIIFDAKLDGGVYEVILQANKN</sequence>
<accession>A0A6M0SNX1</accession>
<proteinExistence type="predicted"/>
<gene>
    <name evidence="1" type="ORF">EXM65_10490</name>
</gene>
<dbReference type="AlphaFoldDB" id="A0A6M0SNX1"/>
<protein>
    <submittedName>
        <fullName evidence="1">Uncharacterized protein</fullName>
    </submittedName>
</protein>
<reference evidence="1 2" key="1">
    <citation type="submission" date="2019-02" db="EMBL/GenBank/DDBJ databases">
        <title>Genome sequencing of Clostridium botulinum clinical isolates.</title>
        <authorList>
            <person name="Brunt J."/>
            <person name="Van Vliet A.H.M."/>
            <person name="Stringer S.C."/>
            <person name="Grant K.A."/>
            <person name="Carter A.C."/>
            <person name="Peck M.W."/>
        </authorList>
    </citation>
    <scope>NUCLEOTIDE SEQUENCE [LARGE SCALE GENOMIC DNA]</scope>
    <source>
        <strain evidence="1 2">H113700579</strain>
    </source>
</reference>
<organism evidence="1 2">
    <name type="scientific">Clostridium botulinum</name>
    <dbReference type="NCBI Taxonomy" id="1491"/>
    <lineage>
        <taxon>Bacteria</taxon>
        <taxon>Bacillati</taxon>
        <taxon>Bacillota</taxon>
        <taxon>Clostridia</taxon>
        <taxon>Eubacteriales</taxon>
        <taxon>Clostridiaceae</taxon>
        <taxon>Clostridium</taxon>
    </lineage>
</organism>
<evidence type="ECO:0000313" key="2">
    <source>
        <dbReference type="Proteomes" id="UP000472355"/>
    </source>
</evidence>
<dbReference type="Proteomes" id="UP000472355">
    <property type="component" value="Unassembled WGS sequence"/>
</dbReference>
<comment type="caution">
    <text evidence="1">The sequence shown here is derived from an EMBL/GenBank/DDBJ whole genome shotgun (WGS) entry which is preliminary data.</text>
</comment>
<name>A0A6M0SNX1_CLOBO</name>
<dbReference type="EMBL" id="SGKU01000027">
    <property type="protein sequence ID" value="NFA42993.1"/>
    <property type="molecule type" value="Genomic_DNA"/>
</dbReference>
<evidence type="ECO:0000313" key="1">
    <source>
        <dbReference type="EMBL" id="NFA42993.1"/>
    </source>
</evidence>